<dbReference type="eggNOG" id="arCOG05814">
    <property type="taxonomic scope" value="Archaea"/>
</dbReference>
<keyword evidence="3" id="KW-1185">Reference proteome</keyword>
<accession>C7P9K6</accession>
<dbReference type="EMBL" id="CP001696">
    <property type="protein sequence ID" value="ACV25238.1"/>
    <property type="molecule type" value="Genomic_DNA"/>
</dbReference>
<dbReference type="KEGG" id="mfe:Mefer_1434"/>
<dbReference type="RefSeq" id="WP_015791971.1">
    <property type="nucleotide sequence ID" value="NC_013156.1"/>
</dbReference>
<dbReference type="InterPro" id="IPR013488">
    <property type="entry name" value="CRISPR-assoc_prot_Csx9/Cas8a2"/>
</dbReference>
<organism evidence="2 3">
    <name type="scientific">Methanocaldococcus fervens (strain DSM 4213 / JCM 15782 / AG86)</name>
    <name type="common">Methanococcus fervens</name>
    <dbReference type="NCBI Taxonomy" id="573064"/>
    <lineage>
        <taxon>Archaea</taxon>
        <taxon>Methanobacteriati</taxon>
        <taxon>Methanobacteriota</taxon>
        <taxon>Methanomada group</taxon>
        <taxon>Methanococci</taxon>
        <taxon>Methanococcales</taxon>
        <taxon>Methanocaldococcaceae</taxon>
        <taxon>Methanocaldococcus</taxon>
    </lineage>
</organism>
<dbReference type="STRING" id="573064.Mefer_1434"/>
<reference evidence="2" key="1">
    <citation type="submission" date="2009-08" db="EMBL/GenBank/DDBJ databases">
        <title>Complete sequence of chromosome of Methanocaldococcus fervens AG86.</title>
        <authorList>
            <consortium name="US DOE Joint Genome Institute"/>
            <person name="Lucas S."/>
            <person name="Copeland A."/>
            <person name="Lapidus A."/>
            <person name="Glavina del Rio T."/>
            <person name="Tice H."/>
            <person name="Bruce D."/>
            <person name="Goodwin L."/>
            <person name="Pitluck S."/>
            <person name="Chertkov O."/>
            <person name="Detter J.C."/>
            <person name="Han C."/>
            <person name="Tapia R."/>
            <person name="Larimer F."/>
            <person name="Land M."/>
            <person name="Hauser L."/>
            <person name="Kyrpides N."/>
            <person name="Ovchinnikova G."/>
            <person name="Lupa-Sieprawska M."/>
            <person name="Whitman W.B."/>
        </authorList>
    </citation>
    <scope>NUCLEOTIDE SEQUENCE [LARGE SCALE GENOMIC DNA]</scope>
    <source>
        <strain evidence="2">AG86</strain>
    </source>
</reference>
<sequence>MIPIDGFTKEILMHGLSRIMVEDFDEIDNTTLAEIFKNYVYGFKEKLKNAGSSKLSRNDKESYKKTYQNWFNTIPPEEYTSLMLDIIEKTINLLEGNKIDAKKSLRAIKVGKNSVDFGIPYNGSYAILPAIIKQVEYYEFLSEFLTPTTGKKSMINLDPIWFSILAIGFLTCFAGYYGGKYYLMLKNDIERYYLAIKYGMEEEKYELLEILEDLEILTDINIQKRFSLEVEEIYELLLSMELAKKKASGKVFPITLYVIELSGNVYLAKNVLELDLRNSLNFMKKYIDRIKNYSMFESSDAKIPLEELLYLALKELKNPINEDNENLAYIMVKDLYRAINSGKVEILENTLYLLLRKGHSILSSKSSSKSKLNLEKTFKSFAKEGNIISILEGIL</sequence>
<keyword evidence="1" id="KW-0472">Membrane</keyword>
<dbReference type="Proteomes" id="UP000001495">
    <property type="component" value="Chromosome"/>
</dbReference>
<name>C7P9K6_METFA</name>
<gene>
    <name evidence="2" type="ordered locus">Mefer_1434</name>
</gene>
<dbReference type="Pfam" id="PF09658">
    <property type="entry name" value="Cas_Csx9"/>
    <property type="match status" value="1"/>
</dbReference>
<proteinExistence type="predicted"/>
<keyword evidence="1" id="KW-0812">Transmembrane</keyword>
<evidence type="ECO:0000256" key="1">
    <source>
        <dbReference type="SAM" id="Phobius"/>
    </source>
</evidence>
<dbReference type="OrthoDB" id="96705at2157"/>
<evidence type="ECO:0000313" key="2">
    <source>
        <dbReference type="EMBL" id="ACV25238.1"/>
    </source>
</evidence>
<keyword evidence="1" id="KW-1133">Transmembrane helix</keyword>
<feature type="transmembrane region" description="Helical" evidence="1">
    <location>
        <begin position="160"/>
        <end position="179"/>
    </location>
</feature>
<dbReference type="GeneID" id="8366140"/>
<dbReference type="HOGENOM" id="CLU_697585_0_0_2"/>
<protein>
    <submittedName>
        <fullName evidence="2">CRISPR-associated protein (Provisional), Csx9 family</fullName>
    </submittedName>
</protein>
<dbReference type="AlphaFoldDB" id="C7P9K6"/>
<dbReference type="NCBIfam" id="TIGR02671">
    <property type="entry name" value="cas_csx9"/>
    <property type="match status" value="1"/>
</dbReference>
<evidence type="ECO:0000313" key="3">
    <source>
        <dbReference type="Proteomes" id="UP000001495"/>
    </source>
</evidence>